<dbReference type="SUPFAM" id="SSF55729">
    <property type="entry name" value="Acyl-CoA N-acyltransferases (Nat)"/>
    <property type="match status" value="1"/>
</dbReference>
<organism evidence="2">
    <name type="scientific">Rosellinia necatrix</name>
    <name type="common">White root-rot fungus</name>
    <dbReference type="NCBI Taxonomy" id="77044"/>
    <lineage>
        <taxon>Eukaryota</taxon>
        <taxon>Fungi</taxon>
        <taxon>Dikarya</taxon>
        <taxon>Ascomycota</taxon>
        <taxon>Pezizomycotina</taxon>
        <taxon>Sordariomycetes</taxon>
        <taxon>Xylariomycetidae</taxon>
        <taxon>Xylariales</taxon>
        <taxon>Xylariaceae</taxon>
        <taxon>Rosellinia</taxon>
    </lineage>
</organism>
<keyword evidence="2" id="KW-0808">Transferase</keyword>
<keyword evidence="2" id="KW-0012">Acyltransferase</keyword>
<evidence type="ECO:0000259" key="1">
    <source>
        <dbReference type="Pfam" id="PF13302"/>
    </source>
</evidence>
<dbReference type="Pfam" id="PF13302">
    <property type="entry name" value="Acetyltransf_3"/>
    <property type="match status" value="1"/>
</dbReference>
<proteinExistence type="predicted"/>
<gene>
    <name evidence="2" type="ORF">SAMD00023353_1700380</name>
</gene>
<feature type="domain" description="N-acetyltransferase" evidence="1">
    <location>
        <begin position="1"/>
        <end position="185"/>
    </location>
</feature>
<evidence type="ECO:0000313" key="2">
    <source>
        <dbReference type="EMBL" id="GAP88896.1"/>
    </source>
</evidence>
<accession>A0A1W2TKT6</accession>
<dbReference type="EMBL" id="DF977462">
    <property type="protein sequence ID" value="GAP88896.1"/>
    <property type="molecule type" value="Genomic_DNA"/>
</dbReference>
<dbReference type="InterPro" id="IPR016181">
    <property type="entry name" value="Acyl_CoA_acyltransferase"/>
</dbReference>
<dbReference type="AlphaFoldDB" id="A0A1W2TKT6"/>
<sequence length="216" mass="24202">MRPLARSDLTAFHRLRRQPEFMKHTFNGVPDADLCETRDKLDSMLGAPGHPNQLPFYTYFGIFLRATGELIGDGGVHTMASPACGWPEIGCKFGREHCGKGYGTEFLDAFTAWWWGLPRHRDDGKMPVQVRLLVHPDSVVYGSDAGSHGGAAPADAGRRAIEQLYAWIAPDNHASQGIATKAGFEHFVTWKHPSKKMAVLGWRQSRHRRPVFRPRL</sequence>
<dbReference type="Gene3D" id="3.40.630.30">
    <property type="match status" value="1"/>
</dbReference>
<dbReference type="PANTHER" id="PTHR43792">
    <property type="entry name" value="GNAT FAMILY, PUTATIVE (AFU_ORTHOLOGUE AFUA_3G00765)-RELATED-RELATED"/>
    <property type="match status" value="1"/>
</dbReference>
<dbReference type="OrthoDB" id="4072826at2759"/>
<reference evidence="2" key="1">
    <citation type="submission" date="2016-03" db="EMBL/GenBank/DDBJ databases">
        <title>Draft genome sequence of Rosellinia necatrix.</title>
        <authorList>
            <person name="Kanematsu S."/>
        </authorList>
    </citation>
    <scope>NUCLEOTIDE SEQUENCE [LARGE SCALE GENOMIC DNA]</scope>
    <source>
        <strain evidence="2">W97</strain>
    </source>
</reference>
<keyword evidence="3" id="KW-1185">Reference proteome</keyword>
<dbReference type="GO" id="GO:0016747">
    <property type="term" value="F:acyltransferase activity, transferring groups other than amino-acyl groups"/>
    <property type="evidence" value="ECO:0007669"/>
    <property type="project" value="InterPro"/>
</dbReference>
<dbReference type="PANTHER" id="PTHR43792:SF1">
    <property type="entry name" value="N-ACETYLTRANSFERASE DOMAIN-CONTAINING PROTEIN"/>
    <property type="match status" value="1"/>
</dbReference>
<dbReference type="InterPro" id="IPR051531">
    <property type="entry name" value="N-acetyltransferase"/>
</dbReference>
<dbReference type="InterPro" id="IPR000182">
    <property type="entry name" value="GNAT_dom"/>
</dbReference>
<dbReference type="OMA" id="RIEVDEC"/>
<protein>
    <submittedName>
        <fullName evidence="2">Putative acyl-n-acyltransferase protein</fullName>
    </submittedName>
</protein>
<evidence type="ECO:0000313" key="3">
    <source>
        <dbReference type="Proteomes" id="UP000054516"/>
    </source>
</evidence>
<name>A0A1W2TKT6_ROSNE</name>
<dbReference type="Proteomes" id="UP000054516">
    <property type="component" value="Unassembled WGS sequence"/>
</dbReference>